<sequence length="81" mass="9209">MQVRRLEKEINSMIIDIKNKHIGRPHDEDLLKSCIEILNFEDLTLTSSTLKGLLRESSVLASVLKSTCHLVLMAEYVLDKA</sequence>
<dbReference type="EMBL" id="JAEACU010000011">
    <property type="protein sequence ID" value="KAH7514228.1"/>
    <property type="molecule type" value="Genomic_DNA"/>
</dbReference>
<dbReference type="AlphaFoldDB" id="A0A978UHE7"/>
<accession>A0A978UHE7</accession>
<proteinExistence type="predicted"/>
<organism evidence="1 2">
    <name type="scientific">Ziziphus jujuba var. spinosa</name>
    <dbReference type="NCBI Taxonomy" id="714518"/>
    <lineage>
        <taxon>Eukaryota</taxon>
        <taxon>Viridiplantae</taxon>
        <taxon>Streptophyta</taxon>
        <taxon>Embryophyta</taxon>
        <taxon>Tracheophyta</taxon>
        <taxon>Spermatophyta</taxon>
        <taxon>Magnoliopsida</taxon>
        <taxon>eudicotyledons</taxon>
        <taxon>Gunneridae</taxon>
        <taxon>Pentapetalae</taxon>
        <taxon>rosids</taxon>
        <taxon>fabids</taxon>
        <taxon>Rosales</taxon>
        <taxon>Rhamnaceae</taxon>
        <taxon>Paliureae</taxon>
        <taxon>Ziziphus</taxon>
    </lineage>
</organism>
<protein>
    <submittedName>
        <fullName evidence="1">Uncharacterized protein</fullName>
    </submittedName>
</protein>
<evidence type="ECO:0000313" key="2">
    <source>
        <dbReference type="Proteomes" id="UP000813462"/>
    </source>
</evidence>
<evidence type="ECO:0000313" key="1">
    <source>
        <dbReference type="EMBL" id="KAH7514228.1"/>
    </source>
</evidence>
<reference evidence="1" key="1">
    <citation type="journal article" date="2021" name="Front. Plant Sci.">
        <title>Chromosome-Scale Genome Assembly for Chinese Sour Jujube and Insights Into Its Genome Evolution and Domestication Signature.</title>
        <authorList>
            <person name="Shen L.-Y."/>
            <person name="Luo H."/>
            <person name="Wang X.-L."/>
            <person name="Wang X.-M."/>
            <person name="Qiu X.-J."/>
            <person name="Liu H."/>
            <person name="Zhou S.-S."/>
            <person name="Jia K.-H."/>
            <person name="Nie S."/>
            <person name="Bao Y.-T."/>
            <person name="Zhang R.-G."/>
            <person name="Yun Q.-Z."/>
            <person name="Chai Y.-H."/>
            <person name="Lu J.-Y."/>
            <person name="Li Y."/>
            <person name="Zhao S.-W."/>
            <person name="Mao J.-F."/>
            <person name="Jia S.-G."/>
            <person name="Mao Y.-M."/>
        </authorList>
    </citation>
    <scope>NUCLEOTIDE SEQUENCE</scope>
    <source>
        <strain evidence="1">AT0</strain>
        <tissue evidence="1">Leaf</tissue>
    </source>
</reference>
<comment type="caution">
    <text evidence="1">The sequence shown here is derived from an EMBL/GenBank/DDBJ whole genome shotgun (WGS) entry which is preliminary data.</text>
</comment>
<gene>
    <name evidence="1" type="ORF">FEM48_Zijuj11G0066500</name>
</gene>
<dbReference type="Proteomes" id="UP000813462">
    <property type="component" value="Unassembled WGS sequence"/>
</dbReference>
<name>A0A978UHE7_ZIZJJ</name>